<evidence type="ECO:0000256" key="11">
    <source>
        <dbReference type="ARBA" id="ARBA00023136"/>
    </source>
</evidence>
<dbReference type="AlphaFoldDB" id="A0A059KQ68"/>
<dbReference type="PANTHER" id="PTHR30558">
    <property type="entry name" value="EXBD MEMBRANE COMPONENT OF PMF-DRIVEN MACROMOLECULE IMPORT SYSTEM"/>
    <property type="match status" value="1"/>
</dbReference>
<comment type="subcellular location">
    <subcellularLocation>
        <location evidence="2">Cell inner membrane</location>
        <topology evidence="2">Single-pass type II membrane protein</topology>
    </subcellularLocation>
    <subcellularLocation>
        <location evidence="12">Cell membrane</location>
        <topology evidence="12">Single-pass type II membrane protein</topology>
    </subcellularLocation>
</comment>
<dbReference type="PATRIC" id="fig|1286631.3.peg.952"/>
<dbReference type="GO" id="GO:0022857">
    <property type="term" value="F:transmembrane transporter activity"/>
    <property type="evidence" value="ECO:0007669"/>
    <property type="project" value="InterPro"/>
</dbReference>
<evidence type="ECO:0000256" key="7">
    <source>
        <dbReference type="ARBA" id="ARBA00022519"/>
    </source>
</evidence>
<keyword evidence="11" id="KW-0472">Membrane</keyword>
<comment type="caution">
    <text evidence="13">The sequence shown here is derived from an EMBL/GenBank/DDBJ whole genome shotgun (WGS) entry which is preliminary data.</text>
</comment>
<keyword evidence="8 12" id="KW-0812">Transmembrane</keyword>
<dbReference type="Gene3D" id="3.30.420.270">
    <property type="match status" value="1"/>
</dbReference>
<organism evidence="13 14">
    <name type="scientific">Sphaerotilus natans subsp. natans DSM 6575</name>
    <dbReference type="NCBI Taxonomy" id="1286631"/>
    <lineage>
        <taxon>Bacteria</taxon>
        <taxon>Pseudomonadati</taxon>
        <taxon>Pseudomonadota</taxon>
        <taxon>Betaproteobacteria</taxon>
        <taxon>Burkholderiales</taxon>
        <taxon>Sphaerotilaceae</taxon>
        <taxon>Sphaerotilus</taxon>
    </lineage>
</organism>
<keyword evidence="9 12" id="KW-0653">Protein transport</keyword>
<accession>A0A059KQ68</accession>
<evidence type="ECO:0000256" key="1">
    <source>
        <dbReference type="ARBA" id="ARBA00003540"/>
    </source>
</evidence>
<comment type="similarity">
    <text evidence="3 12">Belongs to the ExbD/TolR family.</text>
</comment>
<comment type="function">
    <text evidence="1">Involved in the TonB-dependent energy-dependent transport of various receptor-bound substrates.</text>
</comment>
<name>A0A059KQ68_9BURK</name>
<evidence type="ECO:0000313" key="14">
    <source>
        <dbReference type="Proteomes" id="UP000026714"/>
    </source>
</evidence>
<dbReference type="GO" id="GO:0015031">
    <property type="term" value="P:protein transport"/>
    <property type="evidence" value="ECO:0007669"/>
    <property type="project" value="UniProtKB-KW"/>
</dbReference>
<proteinExistence type="inferred from homology"/>
<evidence type="ECO:0000256" key="6">
    <source>
        <dbReference type="ARBA" id="ARBA00022475"/>
    </source>
</evidence>
<dbReference type="PANTHER" id="PTHR30558:SF12">
    <property type="entry name" value="BIOPOLYMER TRANSPORT PROTEIN EXBD"/>
    <property type="match status" value="1"/>
</dbReference>
<dbReference type="GO" id="GO:0005886">
    <property type="term" value="C:plasma membrane"/>
    <property type="evidence" value="ECO:0007669"/>
    <property type="project" value="UniProtKB-SubCell"/>
</dbReference>
<dbReference type="Pfam" id="PF02472">
    <property type="entry name" value="ExbD"/>
    <property type="match status" value="1"/>
</dbReference>
<comment type="subunit">
    <text evidence="4">The accessory proteins ExbB and ExbD seem to form a complex with TonB.</text>
</comment>
<sequence length="146" mass="15653">MAMNLGPGDTAGGDDEPLMEINTTPLIDVMLVLLVMLIITIPIQLHSADLDLPVTPTTPPAEPPEVVRIDIAPDGALRWQDEPVADRAALVARLQAEAARVRPAELHIRPAPGSAYAVFAEVMVEAQRAGLRRLGVAGLERFEPAR</sequence>
<dbReference type="RefSeq" id="WP_175619103.1">
    <property type="nucleotide sequence ID" value="NZ_AZRA01000025.1"/>
</dbReference>
<evidence type="ECO:0000256" key="4">
    <source>
        <dbReference type="ARBA" id="ARBA00011471"/>
    </source>
</evidence>
<evidence type="ECO:0000313" key="13">
    <source>
        <dbReference type="EMBL" id="KDB53379.1"/>
    </source>
</evidence>
<dbReference type="eggNOG" id="COG0848">
    <property type="taxonomic scope" value="Bacteria"/>
</dbReference>
<protein>
    <recommendedName>
        <fullName evidence="15">Biopolymer transporter ExbD</fullName>
    </recommendedName>
</protein>
<keyword evidence="10" id="KW-1133">Transmembrane helix</keyword>
<evidence type="ECO:0000256" key="10">
    <source>
        <dbReference type="ARBA" id="ARBA00022989"/>
    </source>
</evidence>
<keyword evidence="5 12" id="KW-0813">Transport</keyword>
<dbReference type="STRING" id="34103.SAMN05421778_10845"/>
<keyword evidence="6" id="KW-1003">Cell membrane</keyword>
<dbReference type="InterPro" id="IPR003400">
    <property type="entry name" value="ExbD"/>
</dbReference>
<evidence type="ECO:0000256" key="9">
    <source>
        <dbReference type="ARBA" id="ARBA00022927"/>
    </source>
</evidence>
<evidence type="ECO:0000256" key="3">
    <source>
        <dbReference type="ARBA" id="ARBA00005811"/>
    </source>
</evidence>
<reference evidence="13 14" key="1">
    <citation type="journal article" date="2014" name="FEMS Microbiol. Ecol.">
        <title>Sphaerotilus natans encrusted with nanoball-shaped Fe(III) oxide minerals formed by nitrate-reducing mixotrophic Fe(II) oxidation.</title>
        <authorList>
            <person name="Park S."/>
            <person name="Kim D.H."/>
            <person name="Lee J.H."/>
            <person name="Hur H.G."/>
        </authorList>
    </citation>
    <scope>NUCLEOTIDE SEQUENCE [LARGE SCALE GENOMIC DNA]</scope>
    <source>
        <strain evidence="13 14">DSM 6575</strain>
    </source>
</reference>
<evidence type="ECO:0000256" key="2">
    <source>
        <dbReference type="ARBA" id="ARBA00004249"/>
    </source>
</evidence>
<keyword evidence="7" id="KW-0997">Cell inner membrane</keyword>
<evidence type="ECO:0000256" key="5">
    <source>
        <dbReference type="ARBA" id="ARBA00022448"/>
    </source>
</evidence>
<evidence type="ECO:0008006" key="15">
    <source>
        <dbReference type="Google" id="ProtNLM"/>
    </source>
</evidence>
<dbReference type="Proteomes" id="UP000026714">
    <property type="component" value="Unassembled WGS sequence"/>
</dbReference>
<gene>
    <name evidence="13" type="ORF">X805_09640</name>
</gene>
<evidence type="ECO:0000256" key="12">
    <source>
        <dbReference type="RuleBase" id="RU003879"/>
    </source>
</evidence>
<dbReference type="EMBL" id="AZRA01000025">
    <property type="protein sequence ID" value="KDB53379.1"/>
    <property type="molecule type" value="Genomic_DNA"/>
</dbReference>
<keyword evidence="14" id="KW-1185">Reference proteome</keyword>
<evidence type="ECO:0000256" key="8">
    <source>
        <dbReference type="ARBA" id="ARBA00022692"/>
    </source>
</evidence>